<organism evidence="2 3">
    <name type="scientific">Helianthus annuus</name>
    <name type="common">Common sunflower</name>
    <dbReference type="NCBI Taxonomy" id="4232"/>
    <lineage>
        <taxon>Eukaryota</taxon>
        <taxon>Viridiplantae</taxon>
        <taxon>Streptophyta</taxon>
        <taxon>Embryophyta</taxon>
        <taxon>Tracheophyta</taxon>
        <taxon>Spermatophyta</taxon>
        <taxon>Magnoliopsida</taxon>
        <taxon>eudicotyledons</taxon>
        <taxon>Gunneridae</taxon>
        <taxon>Pentapetalae</taxon>
        <taxon>asterids</taxon>
        <taxon>campanulids</taxon>
        <taxon>Asterales</taxon>
        <taxon>Asteraceae</taxon>
        <taxon>Asteroideae</taxon>
        <taxon>Heliantheae alliance</taxon>
        <taxon>Heliantheae</taxon>
        <taxon>Helianthus</taxon>
    </lineage>
</organism>
<dbReference type="AlphaFoldDB" id="A0A9K3I8R2"/>
<evidence type="ECO:0000313" key="2">
    <source>
        <dbReference type="EMBL" id="KAF5791926.1"/>
    </source>
</evidence>
<sequence>MLNGRSFSNTILSLSFILMITIIKDTHGSTEACNYGTTAECPVFNEEEQEFLLDTQEHRLVLETTYSDGLNSNGGSNGKRITYKSLNRGKPVACGSTGCSGKRVNDVARRCKKGNYSCR</sequence>
<name>A0A9K3I8R2_HELAN</name>
<keyword evidence="3" id="KW-1185">Reference proteome</keyword>
<gene>
    <name evidence="2" type="ORF">HanXRQr2_Chr09g0400301</name>
</gene>
<comment type="caution">
    <text evidence="2">The sequence shown here is derived from an EMBL/GenBank/DDBJ whole genome shotgun (WGS) entry which is preliminary data.</text>
</comment>
<feature type="chain" id="PRO_5039907440" description="Rapid ALkalinization Factor" evidence="1">
    <location>
        <begin position="29"/>
        <end position="119"/>
    </location>
</feature>
<accession>A0A9K3I8R2</accession>
<keyword evidence="1" id="KW-0732">Signal</keyword>
<evidence type="ECO:0000313" key="3">
    <source>
        <dbReference type="Proteomes" id="UP000215914"/>
    </source>
</evidence>
<dbReference type="Proteomes" id="UP000215914">
    <property type="component" value="Unassembled WGS sequence"/>
</dbReference>
<reference evidence="2" key="1">
    <citation type="journal article" date="2017" name="Nature">
        <title>The sunflower genome provides insights into oil metabolism, flowering and Asterid evolution.</title>
        <authorList>
            <person name="Badouin H."/>
            <person name="Gouzy J."/>
            <person name="Grassa C.J."/>
            <person name="Murat F."/>
            <person name="Staton S.E."/>
            <person name="Cottret L."/>
            <person name="Lelandais-Briere C."/>
            <person name="Owens G.L."/>
            <person name="Carrere S."/>
            <person name="Mayjonade B."/>
            <person name="Legrand L."/>
            <person name="Gill N."/>
            <person name="Kane N.C."/>
            <person name="Bowers J.E."/>
            <person name="Hubner S."/>
            <person name="Bellec A."/>
            <person name="Berard A."/>
            <person name="Berges H."/>
            <person name="Blanchet N."/>
            <person name="Boniface M.C."/>
            <person name="Brunel D."/>
            <person name="Catrice O."/>
            <person name="Chaidir N."/>
            <person name="Claudel C."/>
            <person name="Donnadieu C."/>
            <person name="Faraut T."/>
            <person name="Fievet G."/>
            <person name="Helmstetter N."/>
            <person name="King M."/>
            <person name="Knapp S.J."/>
            <person name="Lai Z."/>
            <person name="Le Paslier M.C."/>
            <person name="Lippi Y."/>
            <person name="Lorenzon L."/>
            <person name="Mandel J.R."/>
            <person name="Marage G."/>
            <person name="Marchand G."/>
            <person name="Marquand E."/>
            <person name="Bret-Mestries E."/>
            <person name="Morien E."/>
            <person name="Nambeesan S."/>
            <person name="Nguyen T."/>
            <person name="Pegot-Espagnet P."/>
            <person name="Pouilly N."/>
            <person name="Raftis F."/>
            <person name="Sallet E."/>
            <person name="Schiex T."/>
            <person name="Thomas J."/>
            <person name="Vandecasteele C."/>
            <person name="Vares D."/>
            <person name="Vear F."/>
            <person name="Vautrin S."/>
            <person name="Crespi M."/>
            <person name="Mangin B."/>
            <person name="Burke J.M."/>
            <person name="Salse J."/>
            <person name="Munos S."/>
            <person name="Vincourt P."/>
            <person name="Rieseberg L.H."/>
            <person name="Langlade N.B."/>
        </authorList>
    </citation>
    <scope>NUCLEOTIDE SEQUENCE</scope>
    <source>
        <tissue evidence="2">Leaves</tissue>
    </source>
</reference>
<reference evidence="2" key="2">
    <citation type="submission" date="2020-06" db="EMBL/GenBank/DDBJ databases">
        <title>Helianthus annuus Genome sequencing and assembly Release 2.</title>
        <authorList>
            <person name="Gouzy J."/>
            <person name="Langlade N."/>
            <person name="Munos S."/>
        </authorList>
    </citation>
    <scope>NUCLEOTIDE SEQUENCE</scope>
    <source>
        <tissue evidence="2">Leaves</tissue>
    </source>
</reference>
<proteinExistence type="predicted"/>
<dbReference type="Gramene" id="mRNA:HanXRQr2_Chr09g0400301">
    <property type="protein sequence ID" value="CDS:HanXRQr2_Chr09g0400301.1"/>
    <property type="gene ID" value="HanXRQr2_Chr09g0400301"/>
</dbReference>
<evidence type="ECO:0000256" key="1">
    <source>
        <dbReference type="SAM" id="SignalP"/>
    </source>
</evidence>
<dbReference type="EMBL" id="MNCJ02000324">
    <property type="protein sequence ID" value="KAF5791926.1"/>
    <property type="molecule type" value="Genomic_DNA"/>
</dbReference>
<evidence type="ECO:0008006" key="4">
    <source>
        <dbReference type="Google" id="ProtNLM"/>
    </source>
</evidence>
<feature type="signal peptide" evidence="1">
    <location>
        <begin position="1"/>
        <end position="28"/>
    </location>
</feature>
<protein>
    <recommendedName>
        <fullName evidence="4">Rapid ALkalinization Factor</fullName>
    </recommendedName>
</protein>